<gene>
    <name evidence="2" type="ORF">AAFF_G00065350</name>
</gene>
<accession>A0AAD7WYJ9</accession>
<dbReference type="EMBL" id="JAINUG010000014">
    <property type="protein sequence ID" value="KAJ8413937.1"/>
    <property type="molecule type" value="Genomic_DNA"/>
</dbReference>
<evidence type="ECO:0000313" key="3">
    <source>
        <dbReference type="Proteomes" id="UP001221898"/>
    </source>
</evidence>
<comment type="caution">
    <text evidence="2">The sequence shown here is derived from an EMBL/GenBank/DDBJ whole genome shotgun (WGS) entry which is preliminary data.</text>
</comment>
<keyword evidence="3" id="KW-1185">Reference proteome</keyword>
<proteinExistence type="predicted"/>
<reference evidence="2" key="1">
    <citation type="journal article" date="2023" name="Science">
        <title>Genome structures resolve the early diversification of teleost fishes.</title>
        <authorList>
            <person name="Parey E."/>
            <person name="Louis A."/>
            <person name="Montfort J."/>
            <person name="Bouchez O."/>
            <person name="Roques C."/>
            <person name="Iampietro C."/>
            <person name="Lluch J."/>
            <person name="Castinel A."/>
            <person name="Donnadieu C."/>
            <person name="Desvignes T."/>
            <person name="Floi Bucao C."/>
            <person name="Jouanno E."/>
            <person name="Wen M."/>
            <person name="Mejri S."/>
            <person name="Dirks R."/>
            <person name="Jansen H."/>
            <person name="Henkel C."/>
            <person name="Chen W.J."/>
            <person name="Zahm M."/>
            <person name="Cabau C."/>
            <person name="Klopp C."/>
            <person name="Thompson A.W."/>
            <person name="Robinson-Rechavi M."/>
            <person name="Braasch I."/>
            <person name="Lecointre G."/>
            <person name="Bobe J."/>
            <person name="Postlethwait J.H."/>
            <person name="Berthelot C."/>
            <person name="Roest Crollius H."/>
            <person name="Guiguen Y."/>
        </authorList>
    </citation>
    <scope>NUCLEOTIDE SEQUENCE</scope>
    <source>
        <strain evidence="2">NC1722</strain>
    </source>
</reference>
<protein>
    <submittedName>
        <fullName evidence="2">Uncharacterized protein</fullName>
    </submittedName>
</protein>
<feature type="region of interest" description="Disordered" evidence="1">
    <location>
        <begin position="54"/>
        <end position="78"/>
    </location>
</feature>
<evidence type="ECO:0000256" key="1">
    <source>
        <dbReference type="SAM" id="MobiDB-lite"/>
    </source>
</evidence>
<name>A0AAD7WYJ9_9TELE</name>
<organism evidence="2 3">
    <name type="scientific">Aldrovandia affinis</name>
    <dbReference type="NCBI Taxonomy" id="143900"/>
    <lineage>
        <taxon>Eukaryota</taxon>
        <taxon>Metazoa</taxon>
        <taxon>Chordata</taxon>
        <taxon>Craniata</taxon>
        <taxon>Vertebrata</taxon>
        <taxon>Euteleostomi</taxon>
        <taxon>Actinopterygii</taxon>
        <taxon>Neopterygii</taxon>
        <taxon>Teleostei</taxon>
        <taxon>Notacanthiformes</taxon>
        <taxon>Halosauridae</taxon>
        <taxon>Aldrovandia</taxon>
    </lineage>
</organism>
<evidence type="ECO:0000313" key="2">
    <source>
        <dbReference type="EMBL" id="KAJ8413937.1"/>
    </source>
</evidence>
<dbReference type="Proteomes" id="UP001221898">
    <property type="component" value="Unassembled WGS sequence"/>
</dbReference>
<feature type="compositionally biased region" description="Basic and acidic residues" evidence="1">
    <location>
        <begin position="65"/>
        <end position="78"/>
    </location>
</feature>
<dbReference type="AlphaFoldDB" id="A0AAD7WYJ9"/>
<sequence length="78" mass="9338">MDKGRTLLSQEVSRRSCWWILLLLEEESDKPLRTKLSARNLRHIRRKMKFLKKRPAVRGPQMRIPRRDLGSARETRPS</sequence>